<comment type="caution">
    <text evidence="1">The sequence shown here is derived from an EMBL/GenBank/DDBJ whole genome shotgun (WGS) entry which is preliminary data.</text>
</comment>
<name>A0A8S4FEG4_PLUXY</name>
<dbReference type="AlphaFoldDB" id="A0A8S4FEG4"/>
<dbReference type="Proteomes" id="UP000653454">
    <property type="component" value="Unassembled WGS sequence"/>
</dbReference>
<dbReference type="EMBL" id="CAJHNJ030000031">
    <property type="protein sequence ID" value="CAG9125583.1"/>
    <property type="molecule type" value="Genomic_DNA"/>
</dbReference>
<accession>A0A8S4FEG4</accession>
<protein>
    <submittedName>
        <fullName evidence="1">(diamondback moth) hypothetical protein</fullName>
    </submittedName>
</protein>
<sequence length="168" mass="19078">MDTLGDMQHTGDETTSNNTIEYFFNDTQTNRKELFKEALSSARNGKVLYILHEEFTELPELSQDLASVNRHYMKMISFLYAKSLTALIEIISTLSDWQNIPFTIIVENLNDYCPKDKLQNACGVVALLIDSVQRCSKALGVPCKLLISIDKDIGEENCNIMKELYSII</sequence>
<reference evidence="1" key="1">
    <citation type="submission" date="2020-11" db="EMBL/GenBank/DDBJ databases">
        <authorList>
            <person name="Whiteford S."/>
        </authorList>
    </citation>
    <scope>NUCLEOTIDE SEQUENCE</scope>
</reference>
<proteinExistence type="predicted"/>
<gene>
    <name evidence="1" type="ORF">PLXY2_LOCUS8389</name>
</gene>
<keyword evidence="2" id="KW-1185">Reference proteome</keyword>
<organism evidence="1 2">
    <name type="scientific">Plutella xylostella</name>
    <name type="common">Diamondback moth</name>
    <name type="synonym">Plutella maculipennis</name>
    <dbReference type="NCBI Taxonomy" id="51655"/>
    <lineage>
        <taxon>Eukaryota</taxon>
        <taxon>Metazoa</taxon>
        <taxon>Ecdysozoa</taxon>
        <taxon>Arthropoda</taxon>
        <taxon>Hexapoda</taxon>
        <taxon>Insecta</taxon>
        <taxon>Pterygota</taxon>
        <taxon>Neoptera</taxon>
        <taxon>Endopterygota</taxon>
        <taxon>Lepidoptera</taxon>
        <taxon>Glossata</taxon>
        <taxon>Ditrysia</taxon>
        <taxon>Yponomeutoidea</taxon>
        <taxon>Plutellidae</taxon>
        <taxon>Plutella</taxon>
    </lineage>
</organism>
<evidence type="ECO:0000313" key="1">
    <source>
        <dbReference type="EMBL" id="CAG9125583.1"/>
    </source>
</evidence>
<evidence type="ECO:0000313" key="2">
    <source>
        <dbReference type="Proteomes" id="UP000653454"/>
    </source>
</evidence>